<protein>
    <recommendedName>
        <fullName evidence="6">tRNA(Ile)-lysidine synthase</fullName>
        <ecNumber evidence="6">6.3.4.19</ecNumber>
    </recommendedName>
    <alternativeName>
        <fullName evidence="6">tRNA(Ile)-2-lysyl-cytidine synthase</fullName>
    </alternativeName>
    <alternativeName>
        <fullName evidence="6">tRNA(Ile)-lysidine synthetase</fullName>
    </alternativeName>
</protein>
<evidence type="ECO:0000313" key="9">
    <source>
        <dbReference type="Proteomes" id="UP000234530"/>
    </source>
</evidence>
<dbReference type="InterPro" id="IPR012795">
    <property type="entry name" value="tRNA_Ile_lys_synt_N"/>
</dbReference>
<dbReference type="GO" id="GO:0005524">
    <property type="term" value="F:ATP binding"/>
    <property type="evidence" value="ECO:0007669"/>
    <property type="project" value="UniProtKB-UniRule"/>
</dbReference>
<dbReference type="EMBL" id="CP025430">
    <property type="protein sequence ID" value="AUH64680.1"/>
    <property type="molecule type" value="Genomic_DNA"/>
</dbReference>
<dbReference type="Gene3D" id="3.40.50.620">
    <property type="entry name" value="HUPs"/>
    <property type="match status" value="1"/>
</dbReference>
<gene>
    <name evidence="6 8" type="primary">tilS</name>
    <name evidence="8" type="ORF">CX676_11310</name>
</gene>
<dbReference type="CDD" id="cd01992">
    <property type="entry name" value="TilS_N"/>
    <property type="match status" value="1"/>
</dbReference>
<feature type="domain" description="tRNA(Ile)-lysidine/2-thiocytidine synthase N-terminal" evidence="7">
    <location>
        <begin position="30"/>
        <end position="205"/>
    </location>
</feature>
<keyword evidence="9" id="KW-1185">Reference proteome</keyword>
<dbReference type="OrthoDB" id="9807403at2"/>
<dbReference type="GO" id="GO:0032267">
    <property type="term" value="F:tRNA(Ile)-lysidine synthase activity"/>
    <property type="evidence" value="ECO:0007669"/>
    <property type="project" value="UniProtKB-EC"/>
</dbReference>
<dbReference type="Proteomes" id="UP000234530">
    <property type="component" value="Chromosome"/>
</dbReference>
<dbReference type="RefSeq" id="WP_101752709.1">
    <property type="nucleotide sequence ID" value="NZ_CP025430.1"/>
</dbReference>
<dbReference type="PANTHER" id="PTHR43033">
    <property type="entry name" value="TRNA(ILE)-LYSIDINE SYNTHASE-RELATED"/>
    <property type="match status" value="1"/>
</dbReference>
<dbReference type="HAMAP" id="MF_01161">
    <property type="entry name" value="tRNA_Ile_lys_synt"/>
    <property type="match status" value="1"/>
</dbReference>
<dbReference type="InterPro" id="IPR014729">
    <property type="entry name" value="Rossmann-like_a/b/a_fold"/>
</dbReference>
<dbReference type="SUPFAM" id="SSF52402">
    <property type="entry name" value="Adenine nucleotide alpha hydrolases-like"/>
    <property type="match status" value="1"/>
</dbReference>
<dbReference type="PANTHER" id="PTHR43033:SF1">
    <property type="entry name" value="TRNA(ILE)-LYSIDINE SYNTHASE-RELATED"/>
    <property type="match status" value="1"/>
</dbReference>
<evidence type="ECO:0000256" key="3">
    <source>
        <dbReference type="ARBA" id="ARBA00022741"/>
    </source>
</evidence>
<dbReference type="InterPro" id="IPR011063">
    <property type="entry name" value="TilS/TtcA_N"/>
</dbReference>
<evidence type="ECO:0000259" key="7">
    <source>
        <dbReference type="Pfam" id="PF01171"/>
    </source>
</evidence>
<keyword evidence="2 6" id="KW-0819">tRNA processing</keyword>
<feature type="binding site" evidence="6">
    <location>
        <begin position="34"/>
        <end position="39"/>
    </location>
    <ligand>
        <name>ATP</name>
        <dbReference type="ChEBI" id="CHEBI:30616"/>
    </ligand>
</feature>
<dbReference type="GO" id="GO:0006400">
    <property type="term" value="P:tRNA modification"/>
    <property type="evidence" value="ECO:0007669"/>
    <property type="project" value="UniProtKB-UniRule"/>
</dbReference>
<evidence type="ECO:0000256" key="4">
    <source>
        <dbReference type="ARBA" id="ARBA00022840"/>
    </source>
</evidence>
<keyword evidence="3 6" id="KW-0547">Nucleotide-binding</keyword>
<sequence>MKAESAGGDPVAFRVHAALDRLAGDLPGLGIALSGGGDSTALMHLAKDWARGRRLMAATVDHGLREGSAEEAQAAHRAALALEIPHATLLWRRDTEAGNLMANARDARLRLISGWAQRNNLTAVLLGHTLDDQAETLLMRMARGAGVDGLAGMAEWRDAFGIRWIRPMLGVGRAELRDWLAARQIGWIDDPSNENEGFDRVRMRKAMAATGLRPEPLALAAENIALAREALQFYTAEAAQDAGTANGTLVLPRGPFRRSPPEIHRRLIIAATRWITGADYSPRRATVSHALAGIAAGSRVTLDGALLAPSGDRLRIVREPAAALRAAPALPDGDDSDLVWDNRWRVGGLQPGQHVAALGFESLTLPQAAWRASGLTRDEAASSPAIWEGERLVAAPVLRQTPYTARPMRGLEQFRGLIFAH</sequence>
<dbReference type="Pfam" id="PF01171">
    <property type="entry name" value="ATP_bind_3"/>
    <property type="match status" value="1"/>
</dbReference>
<comment type="function">
    <text evidence="6">Ligates lysine onto the cytidine present at position 34 of the AUA codon-specific tRNA(Ile) that contains the anticodon CAU, in an ATP-dependent manner. Cytidine is converted to lysidine, thus changing the amino acid specificity of the tRNA from methionine to isoleucine.</text>
</comment>
<reference evidence="8 9" key="1">
    <citation type="journal article" date="2013" name="Antonie Van Leeuwenhoek">
        <title>Paracoccus zhejiangensis sp. nov., isolated from activated sludge in wastewater-treatment system.</title>
        <authorList>
            <person name="Wu Z.G."/>
            <person name="Zhang D.F."/>
            <person name="Liu Y.L."/>
            <person name="Wang F."/>
            <person name="Jiang X."/>
            <person name="Li C."/>
            <person name="Li S.P."/>
            <person name="Hong Q."/>
            <person name="Li W.J."/>
        </authorList>
    </citation>
    <scope>NUCLEOTIDE SEQUENCE [LARGE SCALE GENOMIC DNA]</scope>
    <source>
        <strain evidence="8 9">J6</strain>
    </source>
</reference>
<dbReference type="GO" id="GO:0005737">
    <property type="term" value="C:cytoplasm"/>
    <property type="evidence" value="ECO:0007669"/>
    <property type="project" value="UniProtKB-SubCell"/>
</dbReference>
<accession>A0A2H5EZG8</accession>
<keyword evidence="1 6" id="KW-0436">Ligase</keyword>
<comment type="subcellular location">
    <subcellularLocation>
        <location evidence="6">Cytoplasm</location>
    </subcellularLocation>
</comment>
<dbReference type="EC" id="6.3.4.19" evidence="6"/>
<evidence type="ECO:0000256" key="5">
    <source>
        <dbReference type="ARBA" id="ARBA00048539"/>
    </source>
</evidence>
<evidence type="ECO:0000256" key="1">
    <source>
        <dbReference type="ARBA" id="ARBA00022598"/>
    </source>
</evidence>
<evidence type="ECO:0000256" key="2">
    <source>
        <dbReference type="ARBA" id="ARBA00022694"/>
    </source>
</evidence>
<dbReference type="NCBIfam" id="TIGR02432">
    <property type="entry name" value="lysidine_TilS_N"/>
    <property type="match status" value="1"/>
</dbReference>
<evidence type="ECO:0000313" key="8">
    <source>
        <dbReference type="EMBL" id="AUH64680.1"/>
    </source>
</evidence>
<dbReference type="InterPro" id="IPR012094">
    <property type="entry name" value="tRNA_Ile_lys_synt"/>
</dbReference>
<dbReference type="KEGG" id="pzh:CX676_11310"/>
<evidence type="ECO:0000256" key="6">
    <source>
        <dbReference type="HAMAP-Rule" id="MF_01161"/>
    </source>
</evidence>
<comment type="catalytic activity">
    <reaction evidence="5 6">
        <text>cytidine(34) in tRNA(Ile2) + L-lysine + ATP = lysidine(34) in tRNA(Ile2) + AMP + diphosphate + H(+)</text>
        <dbReference type="Rhea" id="RHEA:43744"/>
        <dbReference type="Rhea" id="RHEA-COMP:10625"/>
        <dbReference type="Rhea" id="RHEA-COMP:10670"/>
        <dbReference type="ChEBI" id="CHEBI:15378"/>
        <dbReference type="ChEBI" id="CHEBI:30616"/>
        <dbReference type="ChEBI" id="CHEBI:32551"/>
        <dbReference type="ChEBI" id="CHEBI:33019"/>
        <dbReference type="ChEBI" id="CHEBI:82748"/>
        <dbReference type="ChEBI" id="CHEBI:83665"/>
        <dbReference type="ChEBI" id="CHEBI:456215"/>
        <dbReference type="EC" id="6.3.4.19"/>
    </reaction>
</comment>
<dbReference type="AlphaFoldDB" id="A0A2H5EZG8"/>
<name>A0A2H5EZG8_9RHOB</name>
<comment type="similarity">
    <text evidence="6">Belongs to the tRNA(Ile)-lysidine synthase family.</text>
</comment>
<comment type="domain">
    <text evidence="6">The N-terminal region contains the highly conserved SGGXDS motif, predicted to be a P-loop motif involved in ATP binding.</text>
</comment>
<keyword evidence="4 6" id="KW-0067">ATP-binding</keyword>
<proteinExistence type="inferred from homology"/>
<keyword evidence="6" id="KW-0963">Cytoplasm</keyword>
<organism evidence="8 9">
    <name type="scientific">Paracoccus zhejiangensis</name>
    <dbReference type="NCBI Taxonomy" id="1077935"/>
    <lineage>
        <taxon>Bacteria</taxon>
        <taxon>Pseudomonadati</taxon>
        <taxon>Pseudomonadota</taxon>
        <taxon>Alphaproteobacteria</taxon>
        <taxon>Rhodobacterales</taxon>
        <taxon>Paracoccaceae</taxon>
        <taxon>Paracoccus</taxon>
    </lineage>
</organism>